<dbReference type="AlphaFoldDB" id="A0A9F7R078"/>
<feature type="transmembrane region" description="Helical" evidence="1">
    <location>
        <begin position="158"/>
        <end position="176"/>
    </location>
</feature>
<feature type="transmembrane region" description="Helical" evidence="1">
    <location>
        <begin position="188"/>
        <end position="211"/>
    </location>
</feature>
<keyword evidence="1" id="KW-0812">Transmembrane</keyword>
<feature type="transmembrane region" description="Helical" evidence="1">
    <location>
        <begin position="262"/>
        <end position="281"/>
    </location>
</feature>
<name>A0A9F7R078_ICTPU</name>
<keyword evidence="1" id="KW-1133">Transmembrane helix</keyword>
<reference evidence="2" key="1">
    <citation type="journal article" date="2016" name="Nat. Commun.">
        <title>The channel catfish genome sequence provides insights into the evolution of scale formation in teleosts.</title>
        <authorList>
            <person name="Liu Z."/>
            <person name="Liu S."/>
            <person name="Yao J."/>
            <person name="Bao L."/>
            <person name="Zhang J."/>
            <person name="Li Y."/>
            <person name="Jiang C."/>
            <person name="Sun L."/>
            <person name="Wang R."/>
            <person name="Zhang Y."/>
            <person name="Zhou T."/>
            <person name="Zeng Q."/>
            <person name="Fu Q."/>
            <person name="Gao S."/>
            <person name="Li N."/>
            <person name="Koren S."/>
            <person name="Jiang Y."/>
            <person name="Zimin A."/>
            <person name="Xu P."/>
            <person name="Phillippy A.M."/>
            <person name="Geng X."/>
            <person name="Song L."/>
            <person name="Sun F."/>
            <person name="Li C."/>
            <person name="Wang X."/>
            <person name="Chen A."/>
            <person name="Jin Y."/>
            <person name="Yuan Z."/>
            <person name="Yang Y."/>
            <person name="Tan S."/>
            <person name="Peatman E."/>
            <person name="Lu J."/>
            <person name="Qin Z."/>
            <person name="Dunham R."/>
            <person name="Li Z."/>
            <person name="Sonstegard T."/>
            <person name="Feng J."/>
            <person name="Danzmann R.G."/>
            <person name="Schroeder S."/>
            <person name="Scheffler B."/>
            <person name="Duke M.V."/>
            <person name="Ballard L."/>
            <person name="Kucuktas H."/>
            <person name="Kaltenboeck L."/>
            <person name="Liu H."/>
            <person name="Armbruster J."/>
            <person name="Xie Y."/>
            <person name="Kirby M.L."/>
            <person name="Tian Y."/>
            <person name="Flanagan M.E."/>
            <person name="Mu W."/>
            <person name="Waldbieser G.C."/>
        </authorList>
    </citation>
    <scope>NUCLEOTIDE SEQUENCE [LARGE SCALE GENOMIC DNA]</scope>
    <source>
        <strain evidence="2">SDA103</strain>
    </source>
</reference>
<sequence>MIPSSLFLFQCSLQSSTGFHSQIKLLEYISCSIENSFKSSTGYQRSAQNCPKLWNSLPFQDIKKQKREQAMCIYFLEHFDFLSSGYKSTLQNRLIIFLTTGFCTGFIALLWALSVLYHHHKSRGRISFIAIFLLLSDLLELILSPVLVTYIFNGNADWIHTVITLLVAARLCGHVLHQVVALESIVTVKYPSVAVIFSNSCSITFCIFVWLLAIGCQFIQNDIIYAISLCLLVLPVTTCAACIVTFKAPLDTTQATARKPGGLVLSVAMFTLIILYVPFFLDYFLRTPFMMGCLVSMRLISEPLLCIFICRENRN</sequence>
<dbReference type="Proteomes" id="UP000221080">
    <property type="component" value="Chromosome 29"/>
</dbReference>
<feature type="transmembrane region" description="Helical" evidence="1">
    <location>
        <begin position="94"/>
        <end position="116"/>
    </location>
</feature>
<proteinExistence type="predicted"/>
<evidence type="ECO:0000313" key="3">
    <source>
        <dbReference type="RefSeq" id="XP_053533545.1"/>
    </source>
</evidence>
<dbReference type="KEGG" id="ipu:108261000"/>
<keyword evidence="1" id="KW-0472">Membrane</keyword>
<dbReference type="RefSeq" id="XP_053533545.1">
    <property type="nucleotide sequence ID" value="XM_053677570.1"/>
</dbReference>
<reference evidence="3" key="2">
    <citation type="submission" date="2025-08" db="UniProtKB">
        <authorList>
            <consortium name="RefSeq"/>
        </authorList>
    </citation>
    <scope>IDENTIFICATION</scope>
    <source>
        <tissue evidence="3">Blood</tissue>
    </source>
</reference>
<feature type="transmembrane region" description="Helical" evidence="1">
    <location>
        <begin position="128"/>
        <end position="152"/>
    </location>
</feature>
<protein>
    <submittedName>
        <fullName evidence="3">Uncharacterized protein LOC108261000</fullName>
    </submittedName>
</protein>
<keyword evidence="2" id="KW-1185">Reference proteome</keyword>
<evidence type="ECO:0000256" key="1">
    <source>
        <dbReference type="SAM" id="Phobius"/>
    </source>
</evidence>
<organism evidence="2 3">
    <name type="scientific">Ictalurus punctatus</name>
    <name type="common">Channel catfish</name>
    <name type="synonym">Silurus punctatus</name>
    <dbReference type="NCBI Taxonomy" id="7998"/>
    <lineage>
        <taxon>Eukaryota</taxon>
        <taxon>Metazoa</taxon>
        <taxon>Chordata</taxon>
        <taxon>Craniata</taxon>
        <taxon>Vertebrata</taxon>
        <taxon>Euteleostomi</taxon>
        <taxon>Actinopterygii</taxon>
        <taxon>Neopterygii</taxon>
        <taxon>Teleostei</taxon>
        <taxon>Ostariophysi</taxon>
        <taxon>Siluriformes</taxon>
        <taxon>Ictaluridae</taxon>
        <taxon>Ictalurus</taxon>
    </lineage>
</organism>
<gene>
    <name evidence="3" type="primary">LOC108261000</name>
</gene>
<dbReference type="GeneID" id="108261000"/>
<accession>A0A9F7R078</accession>
<evidence type="ECO:0000313" key="2">
    <source>
        <dbReference type="Proteomes" id="UP000221080"/>
    </source>
</evidence>
<feature type="transmembrane region" description="Helical" evidence="1">
    <location>
        <begin position="223"/>
        <end position="250"/>
    </location>
</feature>
<dbReference type="OrthoDB" id="8964729at2759"/>